<dbReference type="InterPro" id="IPR042177">
    <property type="entry name" value="Cell/Rod_1"/>
</dbReference>
<keyword evidence="4" id="KW-1185">Reference proteome</keyword>
<dbReference type="EMBL" id="CP096034">
    <property type="protein sequence ID" value="UPM55500.1"/>
    <property type="molecule type" value="Genomic_DNA"/>
</dbReference>
<name>A0ABY4JNT0_9BACI</name>
<reference evidence="3 4" key="1">
    <citation type="submission" date="2022-04" db="EMBL/GenBank/DDBJ databases">
        <title>Mechanism of arsenic methylation and mitigation arsenic toxicity by Bacillus sp. LH14 from an Arsenic-Contaminated Paddy Soil.</title>
        <authorList>
            <person name="Wang D."/>
        </authorList>
    </citation>
    <scope>NUCLEOTIDE SEQUENCE [LARGE SCALE GENOMIC DNA]</scope>
    <source>
        <strain evidence="3 4">LH14</strain>
    </source>
</reference>
<dbReference type="PANTHER" id="PTHR34138:SF1">
    <property type="entry name" value="CELL SHAPE-DETERMINING PROTEIN MREC"/>
    <property type="match status" value="1"/>
</dbReference>
<dbReference type="Proteomes" id="UP000830639">
    <property type="component" value="Chromosome"/>
</dbReference>
<protein>
    <recommendedName>
        <fullName evidence="2">Rod shape-determining protein MreC beta-barrel core domain-containing protein</fullName>
    </recommendedName>
</protein>
<gene>
    <name evidence="3" type="ORF">MY490_06600</name>
</gene>
<keyword evidence="1" id="KW-0175">Coiled coil</keyword>
<evidence type="ECO:0000313" key="4">
    <source>
        <dbReference type="Proteomes" id="UP000830639"/>
    </source>
</evidence>
<evidence type="ECO:0000259" key="2">
    <source>
        <dbReference type="Pfam" id="PF04085"/>
    </source>
</evidence>
<dbReference type="RefSeq" id="WP_248268511.1">
    <property type="nucleotide sequence ID" value="NZ_CP096034.1"/>
</dbReference>
<proteinExistence type="predicted"/>
<feature type="domain" description="Rod shape-determining protein MreC beta-barrel core" evidence="2">
    <location>
        <begin position="92"/>
        <end position="145"/>
    </location>
</feature>
<dbReference type="InterPro" id="IPR007221">
    <property type="entry name" value="MreC"/>
</dbReference>
<dbReference type="PANTHER" id="PTHR34138">
    <property type="entry name" value="CELL SHAPE-DETERMINING PROTEIN MREC"/>
    <property type="match status" value="1"/>
</dbReference>
<dbReference type="InterPro" id="IPR055342">
    <property type="entry name" value="MreC_beta-barrel_core"/>
</dbReference>
<evidence type="ECO:0000313" key="3">
    <source>
        <dbReference type="EMBL" id="UPM55500.1"/>
    </source>
</evidence>
<feature type="coiled-coil region" evidence="1">
    <location>
        <begin position="61"/>
        <end position="88"/>
    </location>
</feature>
<sequence>MKKIMIISVLIIILITSGYLFSKSNIFENYTNNISDVLKLKKENDYLNEKMSNETSLKANITEFNIENKELKMLKERLNKENQKYKTDVAIVTKSDFDTWNSFVEIDKGSKDGVKINTNVLSPKGLVGKIIEVSKYSSKVGDLNDLEYVILLLSKK</sequence>
<dbReference type="Pfam" id="PF04085">
    <property type="entry name" value="MreC"/>
    <property type="match status" value="1"/>
</dbReference>
<dbReference type="Gene3D" id="2.40.10.340">
    <property type="entry name" value="Rod shape-determining protein MreC, domain 1"/>
    <property type="match status" value="1"/>
</dbReference>
<organism evidence="3 4">
    <name type="scientific">Gottfriedia acidiceleris</name>
    <dbReference type="NCBI Taxonomy" id="371036"/>
    <lineage>
        <taxon>Bacteria</taxon>
        <taxon>Bacillati</taxon>
        <taxon>Bacillota</taxon>
        <taxon>Bacilli</taxon>
        <taxon>Bacillales</taxon>
        <taxon>Bacillaceae</taxon>
        <taxon>Gottfriedia</taxon>
    </lineage>
</organism>
<evidence type="ECO:0000256" key="1">
    <source>
        <dbReference type="SAM" id="Coils"/>
    </source>
</evidence>
<accession>A0ABY4JNT0</accession>